<dbReference type="EMBL" id="BMFH01000001">
    <property type="protein sequence ID" value="GGD40164.1"/>
    <property type="molecule type" value="Genomic_DNA"/>
</dbReference>
<organism evidence="2 3">
    <name type="scientific">Muriicola marianensis</name>
    <dbReference type="NCBI Taxonomy" id="1324801"/>
    <lineage>
        <taxon>Bacteria</taxon>
        <taxon>Pseudomonadati</taxon>
        <taxon>Bacteroidota</taxon>
        <taxon>Flavobacteriia</taxon>
        <taxon>Flavobacteriales</taxon>
        <taxon>Flavobacteriaceae</taxon>
        <taxon>Muriicola</taxon>
    </lineage>
</organism>
<reference evidence="3" key="1">
    <citation type="journal article" date="2019" name="Int. J. Syst. Evol. Microbiol.">
        <title>The Global Catalogue of Microorganisms (GCM) 10K type strain sequencing project: providing services to taxonomists for standard genome sequencing and annotation.</title>
        <authorList>
            <consortium name="The Broad Institute Genomics Platform"/>
            <consortium name="The Broad Institute Genome Sequencing Center for Infectious Disease"/>
            <person name="Wu L."/>
            <person name="Ma J."/>
        </authorList>
    </citation>
    <scope>NUCLEOTIDE SEQUENCE [LARGE SCALE GENOMIC DNA]</scope>
    <source>
        <strain evidence="3">CGMCC 1.12606</strain>
    </source>
</reference>
<dbReference type="SMART" id="SM00871">
    <property type="entry name" value="AraC_E_bind"/>
    <property type="match status" value="1"/>
</dbReference>
<gene>
    <name evidence="2" type="ORF">GCM10011361_04100</name>
</gene>
<accession>A0ABQ1QQ23</accession>
<dbReference type="SUPFAM" id="SSF55136">
    <property type="entry name" value="Probable bacterial effector-binding domain"/>
    <property type="match status" value="1"/>
</dbReference>
<feature type="domain" description="AraC effector-binding" evidence="1">
    <location>
        <begin position="11"/>
        <end position="166"/>
    </location>
</feature>
<protein>
    <recommendedName>
        <fullName evidence="1">AraC effector-binding domain-containing protein</fullName>
    </recommendedName>
</protein>
<dbReference type="InterPro" id="IPR011256">
    <property type="entry name" value="Reg_factor_effector_dom_sf"/>
</dbReference>
<evidence type="ECO:0000313" key="3">
    <source>
        <dbReference type="Proteomes" id="UP000625780"/>
    </source>
</evidence>
<sequence length="172" mass="19953">MIMSHVTEGELSPVLRHNEPIKLIGMSQTMSQADYSIGELWRRFMPRRREIKNSLSKNLISMTLYDQAYFKKYDPARKFQKWAGMAVADLSVIPHDMETFKIPAGLYAVFHYRGLSTDKSVYQYIFGSWLPASGFILDNRPHFEVLGENYRNNDPDSEEEIWIPIEASPQTV</sequence>
<dbReference type="InterPro" id="IPR029442">
    <property type="entry name" value="GyrI-like"/>
</dbReference>
<evidence type="ECO:0000259" key="1">
    <source>
        <dbReference type="SMART" id="SM00871"/>
    </source>
</evidence>
<dbReference type="Proteomes" id="UP000625780">
    <property type="component" value="Unassembled WGS sequence"/>
</dbReference>
<dbReference type="InterPro" id="IPR010499">
    <property type="entry name" value="AraC_E-bd"/>
</dbReference>
<dbReference type="InterPro" id="IPR053182">
    <property type="entry name" value="YobU-like_regulator"/>
</dbReference>
<evidence type="ECO:0000313" key="2">
    <source>
        <dbReference type="EMBL" id="GGD40164.1"/>
    </source>
</evidence>
<dbReference type="PANTHER" id="PTHR36444">
    <property type="entry name" value="TRANSCRIPTIONAL REGULATOR PROTEIN YOBU-RELATED"/>
    <property type="match status" value="1"/>
</dbReference>
<dbReference type="Pfam" id="PF06445">
    <property type="entry name" value="GyrI-like"/>
    <property type="match status" value="1"/>
</dbReference>
<dbReference type="Gene3D" id="3.20.80.10">
    <property type="entry name" value="Regulatory factor, effector binding domain"/>
    <property type="match status" value="1"/>
</dbReference>
<dbReference type="PANTHER" id="PTHR36444:SF2">
    <property type="entry name" value="TRANSCRIPTIONAL REGULATOR PROTEIN YOBU-RELATED"/>
    <property type="match status" value="1"/>
</dbReference>
<keyword evidence="3" id="KW-1185">Reference proteome</keyword>
<name>A0ABQ1QQ23_9FLAO</name>
<comment type="caution">
    <text evidence="2">The sequence shown here is derived from an EMBL/GenBank/DDBJ whole genome shotgun (WGS) entry which is preliminary data.</text>
</comment>
<proteinExistence type="predicted"/>